<evidence type="ECO:0000256" key="5">
    <source>
        <dbReference type="ARBA" id="ARBA00077677"/>
    </source>
</evidence>
<dbReference type="Pfam" id="PF01196">
    <property type="entry name" value="Ribosomal_L17"/>
    <property type="match status" value="1"/>
</dbReference>
<dbReference type="Gene3D" id="3.90.1030.10">
    <property type="entry name" value="Ribosomal protein L17"/>
    <property type="match status" value="1"/>
</dbReference>
<reference evidence="8 9" key="1">
    <citation type="journal article" date="2020" name="G3 (Bethesda)">
        <title>Improved Reference Genome for Cyclotella cryptica CCMP332, a Model for Cell Wall Morphogenesis, Salinity Adaptation, and Lipid Production in Diatoms (Bacillariophyta).</title>
        <authorList>
            <person name="Roberts W.R."/>
            <person name="Downey K.M."/>
            <person name="Ruck E.C."/>
            <person name="Traller J.C."/>
            <person name="Alverson A.J."/>
        </authorList>
    </citation>
    <scope>NUCLEOTIDE SEQUENCE [LARGE SCALE GENOMIC DNA]</scope>
    <source>
        <strain evidence="8 9">CCMP332</strain>
    </source>
</reference>
<evidence type="ECO:0000256" key="3">
    <source>
        <dbReference type="ARBA" id="ARBA00023274"/>
    </source>
</evidence>
<accession>A0ABD3QNS5</accession>
<keyword evidence="3 7" id="KW-0687">Ribonucleoprotein</keyword>
<dbReference type="SUPFAM" id="SSF64263">
    <property type="entry name" value="Prokaryotic ribosomal protein L17"/>
    <property type="match status" value="1"/>
</dbReference>
<dbReference type="PANTHER" id="PTHR14413">
    <property type="entry name" value="RIBOSOMAL PROTEIN L17"/>
    <property type="match status" value="1"/>
</dbReference>
<proteinExistence type="inferred from homology"/>
<evidence type="ECO:0000256" key="4">
    <source>
        <dbReference type="ARBA" id="ARBA00072708"/>
    </source>
</evidence>
<comment type="caution">
    <text evidence="8">The sequence shown here is derived from an EMBL/GenBank/DDBJ whole genome shotgun (WGS) entry which is preliminary data.</text>
</comment>
<dbReference type="Proteomes" id="UP001516023">
    <property type="component" value="Unassembled WGS sequence"/>
</dbReference>
<keyword evidence="2 7" id="KW-0689">Ribosomal protein</keyword>
<evidence type="ECO:0000313" key="8">
    <source>
        <dbReference type="EMBL" id="KAL3801772.1"/>
    </source>
</evidence>
<organism evidence="8 9">
    <name type="scientific">Cyclotella cryptica</name>
    <dbReference type="NCBI Taxonomy" id="29204"/>
    <lineage>
        <taxon>Eukaryota</taxon>
        <taxon>Sar</taxon>
        <taxon>Stramenopiles</taxon>
        <taxon>Ochrophyta</taxon>
        <taxon>Bacillariophyta</taxon>
        <taxon>Coscinodiscophyceae</taxon>
        <taxon>Thalassiosirophycidae</taxon>
        <taxon>Stephanodiscales</taxon>
        <taxon>Stephanodiscaceae</taxon>
        <taxon>Cyclotella</taxon>
    </lineage>
</organism>
<dbReference type="InterPro" id="IPR036373">
    <property type="entry name" value="Ribosomal_bL17_sf"/>
</dbReference>
<evidence type="ECO:0000256" key="6">
    <source>
        <dbReference type="ARBA" id="ARBA00082728"/>
    </source>
</evidence>
<evidence type="ECO:0000256" key="7">
    <source>
        <dbReference type="RuleBase" id="RU000660"/>
    </source>
</evidence>
<evidence type="ECO:0000256" key="2">
    <source>
        <dbReference type="ARBA" id="ARBA00022980"/>
    </source>
</evidence>
<comment type="similarity">
    <text evidence="1 7">Belongs to the bacterial ribosomal protein bL17 family.</text>
</comment>
<dbReference type="NCBIfam" id="TIGR00059">
    <property type="entry name" value="L17"/>
    <property type="match status" value="1"/>
</dbReference>
<sequence length="160" mass="18456">MRKRLAQFRKLGRTPKHKWAMLRNMVTSLIKHERIETTLPKAKELRHLADKVVGYAKRGNLYGKQLAEQVVREKPMVTKLMEVLGPRYADRDGGYTRVMKLSRPRRGDNAPMAVIEYVDRPGEIRAARVPEKRKQRYFNNLGEVLAHAGIKPLANQTALE</sequence>
<dbReference type="GO" id="GO:0005840">
    <property type="term" value="C:ribosome"/>
    <property type="evidence" value="ECO:0007669"/>
    <property type="project" value="UniProtKB-KW"/>
</dbReference>
<dbReference type="GO" id="GO:1990904">
    <property type="term" value="C:ribonucleoprotein complex"/>
    <property type="evidence" value="ECO:0007669"/>
    <property type="project" value="UniProtKB-KW"/>
</dbReference>
<name>A0ABD3QNS5_9STRA</name>
<evidence type="ECO:0000313" key="9">
    <source>
        <dbReference type="Proteomes" id="UP001516023"/>
    </source>
</evidence>
<dbReference type="FunFam" id="3.90.1030.10:FF:000001">
    <property type="entry name" value="50S ribosomal protein L17"/>
    <property type="match status" value="1"/>
</dbReference>
<dbReference type="AlphaFoldDB" id="A0ABD3QNS5"/>
<dbReference type="HAMAP" id="MF_01368">
    <property type="entry name" value="Ribosomal_bL17"/>
    <property type="match status" value="1"/>
</dbReference>
<dbReference type="EMBL" id="JABMIG020000024">
    <property type="protein sequence ID" value="KAL3801772.1"/>
    <property type="molecule type" value="Genomic_DNA"/>
</dbReference>
<gene>
    <name evidence="8" type="ORF">HJC23_001168</name>
</gene>
<protein>
    <recommendedName>
        <fullName evidence="4">Large ribosomal subunit protein bL17c</fullName>
    </recommendedName>
    <alternativeName>
        <fullName evidence="5">50S ribosomal protein L17, chloroplastic</fullName>
    </alternativeName>
    <alternativeName>
        <fullName evidence="6">CL17</fullName>
    </alternativeName>
</protein>
<dbReference type="InterPro" id="IPR000456">
    <property type="entry name" value="Ribosomal_bL17"/>
</dbReference>
<evidence type="ECO:0000256" key="1">
    <source>
        <dbReference type="ARBA" id="ARBA00008777"/>
    </source>
</evidence>
<dbReference type="PANTHER" id="PTHR14413:SF16">
    <property type="entry name" value="LARGE RIBOSOMAL SUBUNIT PROTEIN BL17M"/>
    <property type="match status" value="1"/>
</dbReference>
<keyword evidence="9" id="KW-1185">Reference proteome</keyword>